<name>A0A919VYI5_9ACTN</name>
<dbReference type="AlphaFoldDB" id="A0A919VYI5"/>
<accession>A0A919VYI5</accession>
<comment type="caution">
    <text evidence="1">The sequence shown here is derived from an EMBL/GenBank/DDBJ whole genome shotgun (WGS) entry which is preliminary data.</text>
</comment>
<proteinExistence type="predicted"/>
<reference evidence="1 2" key="1">
    <citation type="submission" date="2021-03" db="EMBL/GenBank/DDBJ databases">
        <title>Whole genome shotgun sequence of Actinoplanes toevensis NBRC 105298.</title>
        <authorList>
            <person name="Komaki H."/>
            <person name="Tamura T."/>
        </authorList>
    </citation>
    <scope>NUCLEOTIDE SEQUENCE [LARGE SCALE GENOMIC DNA]</scope>
    <source>
        <strain evidence="1 2">NBRC 105298</strain>
    </source>
</reference>
<evidence type="ECO:0000313" key="2">
    <source>
        <dbReference type="Proteomes" id="UP000677082"/>
    </source>
</evidence>
<protein>
    <submittedName>
        <fullName evidence="1">Uncharacterized protein</fullName>
    </submittedName>
</protein>
<keyword evidence="2" id="KW-1185">Reference proteome</keyword>
<dbReference type="EMBL" id="BOQN01000010">
    <property type="protein sequence ID" value="GIM89057.1"/>
    <property type="molecule type" value="Genomic_DNA"/>
</dbReference>
<evidence type="ECO:0000313" key="1">
    <source>
        <dbReference type="EMBL" id="GIM89057.1"/>
    </source>
</evidence>
<organism evidence="1 2">
    <name type="scientific">Paractinoplanes toevensis</name>
    <dbReference type="NCBI Taxonomy" id="571911"/>
    <lineage>
        <taxon>Bacteria</taxon>
        <taxon>Bacillati</taxon>
        <taxon>Actinomycetota</taxon>
        <taxon>Actinomycetes</taxon>
        <taxon>Micromonosporales</taxon>
        <taxon>Micromonosporaceae</taxon>
        <taxon>Paractinoplanes</taxon>
    </lineage>
</organism>
<dbReference type="RefSeq" id="WP_213005019.1">
    <property type="nucleotide sequence ID" value="NZ_BOQN01000010.1"/>
</dbReference>
<dbReference type="Proteomes" id="UP000677082">
    <property type="component" value="Unassembled WGS sequence"/>
</dbReference>
<gene>
    <name evidence="1" type="ORF">Ato02nite_008500</name>
</gene>
<sequence length="103" mass="11631">MKTVADLFDPEPQVWGLRGDPWVWQAMRDHLGDTYLPPTLGEVEAMLYTAFNRIVGVDLFSELEPSVYRAEFAHGGASSGHVHLLTWRIDLLPLLVERAQSLL</sequence>